<accession>A0AAV7KHP0</accession>
<dbReference type="GO" id="GO:0005509">
    <property type="term" value="F:calcium ion binding"/>
    <property type="evidence" value="ECO:0007669"/>
    <property type="project" value="InterPro"/>
</dbReference>
<dbReference type="Proteomes" id="UP001165289">
    <property type="component" value="Unassembled WGS sequence"/>
</dbReference>
<sequence length="162" mass="18793">MEAISITNSDIKSYYTCNQLAEYRQLFGTFELNKDGHITCTQLKKYLTGNYMKKSNEELEEIVNEADLSGCGRITFDNFMQLILNRDLEEKRTEIKSLFDSFDSNRDGYIDIAELSAVFFSLNSKDENQIITVFKQLDRNNDGKVDFEEFHSFMAQGDDLKL</sequence>
<evidence type="ECO:0000256" key="1">
    <source>
        <dbReference type="ARBA" id="ARBA00022737"/>
    </source>
</evidence>
<keyword evidence="2" id="KW-0106">Calcium</keyword>
<reference evidence="4 5" key="1">
    <citation type="journal article" date="2023" name="BMC Biol.">
        <title>The compact genome of the sponge Oopsacas minuta (Hexactinellida) is lacking key metazoan core genes.</title>
        <authorList>
            <person name="Santini S."/>
            <person name="Schenkelaars Q."/>
            <person name="Jourda C."/>
            <person name="Duchesne M."/>
            <person name="Belahbib H."/>
            <person name="Rocher C."/>
            <person name="Selva M."/>
            <person name="Riesgo A."/>
            <person name="Vervoort M."/>
            <person name="Leys S.P."/>
            <person name="Kodjabachian L."/>
            <person name="Le Bivic A."/>
            <person name="Borchiellini C."/>
            <person name="Claverie J.M."/>
            <person name="Renard E."/>
        </authorList>
    </citation>
    <scope>NUCLEOTIDE SEQUENCE [LARGE SCALE GENOMIC DNA]</scope>
    <source>
        <strain evidence="4">SPO-2</strain>
    </source>
</reference>
<dbReference type="InterPro" id="IPR001751">
    <property type="entry name" value="S100/CaBP7/8-like_CS"/>
</dbReference>
<dbReference type="PANTHER" id="PTHR23048:SF0">
    <property type="entry name" value="CALMODULIN LIKE 3"/>
    <property type="match status" value="1"/>
</dbReference>
<dbReference type="InterPro" id="IPR002048">
    <property type="entry name" value="EF_hand_dom"/>
</dbReference>
<feature type="domain" description="EF-hand" evidence="3">
    <location>
        <begin position="54"/>
        <end position="89"/>
    </location>
</feature>
<organism evidence="4 5">
    <name type="scientific">Oopsacas minuta</name>
    <dbReference type="NCBI Taxonomy" id="111878"/>
    <lineage>
        <taxon>Eukaryota</taxon>
        <taxon>Metazoa</taxon>
        <taxon>Porifera</taxon>
        <taxon>Hexactinellida</taxon>
        <taxon>Hexasterophora</taxon>
        <taxon>Lyssacinosida</taxon>
        <taxon>Leucopsacidae</taxon>
        <taxon>Oopsacas</taxon>
    </lineage>
</organism>
<dbReference type="GO" id="GO:0016460">
    <property type="term" value="C:myosin II complex"/>
    <property type="evidence" value="ECO:0007669"/>
    <property type="project" value="TreeGrafter"/>
</dbReference>
<gene>
    <name evidence="4" type="ORF">LOD99_13996</name>
</gene>
<feature type="domain" description="EF-hand" evidence="3">
    <location>
        <begin position="125"/>
        <end position="160"/>
    </location>
</feature>
<dbReference type="PROSITE" id="PS50222">
    <property type="entry name" value="EF_HAND_2"/>
    <property type="match status" value="4"/>
</dbReference>
<feature type="domain" description="EF-hand" evidence="3">
    <location>
        <begin position="90"/>
        <end position="124"/>
    </location>
</feature>
<dbReference type="CDD" id="cd00051">
    <property type="entry name" value="EFh"/>
    <property type="match status" value="1"/>
</dbReference>
<evidence type="ECO:0000259" key="3">
    <source>
        <dbReference type="PROSITE" id="PS50222"/>
    </source>
</evidence>
<dbReference type="PANTHER" id="PTHR23048">
    <property type="entry name" value="MYOSIN LIGHT CHAIN 1, 3"/>
    <property type="match status" value="1"/>
</dbReference>
<dbReference type="InterPro" id="IPR018247">
    <property type="entry name" value="EF_Hand_1_Ca_BS"/>
</dbReference>
<comment type="caution">
    <text evidence="4">The sequence shown here is derived from an EMBL/GenBank/DDBJ whole genome shotgun (WGS) entry which is preliminary data.</text>
</comment>
<keyword evidence="1" id="KW-0677">Repeat</keyword>
<keyword evidence="5" id="KW-1185">Reference proteome</keyword>
<evidence type="ECO:0000313" key="5">
    <source>
        <dbReference type="Proteomes" id="UP001165289"/>
    </source>
</evidence>
<dbReference type="Gene3D" id="1.10.238.10">
    <property type="entry name" value="EF-hand"/>
    <property type="match status" value="2"/>
</dbReference>
<dbReference type="FunFam" id="1.10.238.10:FF:000178">
    <property type="entry name" value="Calmodulin-2 A"/>
    <property type="match status" value="1"/>
</dbReference>
<dbReference type="EMBL" id="JAKMXF010000033">
    <property type="protein sequence ID" value="KAI6660410.1"/>
    <property type="molecule type" value="Genomic_DNA"/>
</dbReference>
<dbReference type="InterPro" id="IPR011992">
    <property type="entry name" value="EF-hand-dom_pair"/>
</dbReference>
<dbReference type="InterPro" id="IPR050230">
    <property type="entry name" value="CALM/Myosin/TropC-like"/>
</dbReference>
<dbReference type="AlphaFoldDB" id="A0AAV7KHP0"/>
<evidence type="ECO:0000313" key="4">
    <source>
        <dbReference type="EMBL" id="KAI6660410.1"/>
    </source>
</evidence>
<proteinExistence type="predicted"/>
<name>A0AAV7KHP0_9METZ</name>
<dbReference type="Pfam" id="PF13499">
    <property type="entry name" value="EF-hand_7"/>
    <property type="match status" value="2"/>
</dbReference>
<protein>
    <recommendedName>
        <fullName evidence="3">EF-hand domain-containing protein</fullName>
    </recommendedName>
</protein>
<dbReference type="SUPFAM" id="SSF47473">
    <property type="entry name" value="EF-hand"/>
    <property type="match status" value="1"/>
</dbReference>
<dbReference type="PROSITE" id="PS00018">
    <property type="entry name" value="EF_HAND_1"/>
    <property type="match status" value="1"/>
</dbReference>
<dbReference type="SMART" id="SM00054">
    <property type="entry name" value="EFh"/>
    <property type="match status" value="4"/>
</dbReference>
<feature type="domain" description="EF-hand" evidence="3">
    <location>
        <begin position="18"/>
        <end position="53"/>
    </location>
</feature>
<dbReference type="PROSITE" id="PS00303">
    <property type="entry name" value="S100_CABP"/>
    <property type="match status" value="1"/>
</dbReference>
<evidence type="ECO:0000256" key="2">
    <source>
        <dbReference type="ARBA" id="ARBA00022837"/>
    </source>
</evidence>